<dbReference type="GO" id="GO:0005096">
    <property type="term" value="F:GTPase activator activity"/>
    <property type="evidence" value="ECO:0007669"/>
    <property type="project" value="TreeGrafter"/>
</dbReference>
<organism evidence="2">
    <name type="scientific">Ensete ventricosum</name>
    <name type="common">Abyssinian banana</name>
    <name type="synonym">Musa ensete</name>
    <dbReference type="NCBI Taxonomy" id="4639"/>
    <lineage>
        <taxon>Eukaryota</taxon>
        <taxon>Viridiplantae</taxon>
        <taxon>Streptophyta</taxon>
        <taxon>Embryophyta</taxon>
        <taxon>Tracheophyta</taxon>
        <taxon>Spermatophyta</taxon>
        <taxon>Magnoliopsida</taxon>
        <taxon>Liliopsida</taxon>
        <taxon>Zingiberales</taxon>
        <taxon>Musaceae</taxon>
        <taxon>Ensete</taxon>
    </lineage>
</organism>
<dbReference type="SUPFAM" id="SSF47923">
    <property type="entry name" value="Ypt/Rab-GAP domain of gyp1p"/>
    <property type="match status" value="1"/>
</dbReference>
<gene>
    <name evidence="2" type="ORF">BHM03_00017262</name>
</gene>
<dbReference type="PANTHER" id="PTHR22957:SF597">
    <property type="entry name" value="RAB-GAP TBC DOMAIN-CONTAINING PROTEIN"/>
    <property type="match status" value="1"/>
</dbReference>
<dbReference type="InterPro" id="IPR035969">
    <property type="entry name" value="Rab-GAP_TBC_sf"/>
</dbReference>
<evidence type="ECO:0000313" key="2">
    <source>
        <dbReference type="EMBL" id="RZR72806.1"/>
    </source>
</evidence>
<dbReference type="Proteomes" id="UP000290560">
    <property type="component" value="Unassembled WGS sequence"/>
</dbReference>
<dbReference type="PANTHER" id="PTHR22957">
    <property type="entry name" value="TBC1 DOMAIN FAMILY MEMBER GTPASE-ACTIVATING PROTEIN"/>
    <property type="match status" value="1"/>
</dbReference>
<sequence>MYRSVWAVHTGPSADQYTDRPLPGSTADWGCFRLVTTRNRPVTVDFERYQPREGERIRGRRRRGRRKTWSPVLLFAHAICRPRAISSPRAGRRNVSPHGEKERGDVITHLRFNNIIFYYCTHPLTLLANLISGMSDLCSPVIILLEDEADAFWCFERLMRKLRGNFRCTERSVGVENQLQSLASITQVLDPKLHQHLGI</sequence>
<name>A0A445MF28_ENSVE</name>
<dbReference type="InterPro" id="IPR000195">
    <property type="entry name" value="Rab-GAP-TBC_dom"/>
</dbReference>
<proteinExistence type="predicted"/>
<accession>A0A445MF28</accession>
<dbReference type="AlphaFoldDB" id="A0A445MF28"/>
<protein>
    <recommendedName>
        <fullName evidence="1">Rab-GAP TBC domain-containing protein</fullName>
    </recommendedName>
</protein>
<feature type="domain" description="Rab-GAP TBC" evidence="1">
    <location>
        <begin position="59"/>
        <end position="199"/>
    </location>
</feature>
<dbReference type="Gene3D" id="1.10.8.270">
    <property type="entry name" value="putative rabgap domain of human tbc1 domain family member 14 like domains"/>
    <property type="match status" value="1"/>
</dbReference>
<dbReference type="Pfam" id="PF00566">
    <property type="entry name" value="RabGAP-TBC"/>
    <property type="match status" value="1"/>
</dbReference>
<evidence type="ECO:0000259" key="1">
    <source>
        <dbReference type="PROSITE" id="PS50086"/>
    </source>
</evidence>
<reference evidence="2" key="1">
    <citation type="journal article" date="2018" name="Data Brief">
        <title>Genome sequence data from 17 accessions of Ensete ventricosum, a staple food crop for millions in Ethiopia.</title>
        <authorList>
            <person name="Yemataw Z."/>
            <person name="Muzemil S."/>
            <person name="Ambachew D."/>
            <person name="Tripathi L."/>
            <person name="Tesfaye K."/>
            <person name="Chala A."/>
            <person name="Farbos A."/>
            <person name="O'Neill P."/>
            <person name="Moore K."/>
            <person name="Grant M."/>
            <person name="Studholme D.J."/>
        </authorList>
    </citation>
    <scope>NUCLEOTIDE SEQUENCE [LARGE SCALE GENOMIC DNA]</scope>
    <source>
        <tissue evidence="2">Leaf</tissue>
    </source>
</reference>
<dbReference type="PROSITE" id="PS50086">
    <property type="entry name" value="TBC_RABGAP"/>
    <property type="match status" value="1"/>
</dbReference>
<dbReference type="EMBL" id="KV875759">
    <property type="protein sequence ID" value="RZR72806.1"/>
    <property type="molecule type" value="Genomic_DNA"/>
</dbReference>